<evidence type="ECO:0000256" key="8">
    <source>
        <dbReference type="SAM" id="Phobius"/>
    </source>
</evidence>
<evidence type="ECO:0000313" key="10">
    <source>
        <dbReference type="Proteomes" id="UP000479526"/>
    </source>
</evidence>
<feature type="transmembrane region" description="Helical" evidence="8">
    <location>
        <begin position="91"/>
        <end position="113"/>
    </location>
</feature>
<dbReference type="GO" id="GO:0005886">
    <property type="term" value="C:plasma membrane"/>
    <property type="evidence" value="ECO:0007669"/>
    <property type="project" value="UniProtKB-SubCell"/>
</dbReference>
<feature type="transmembrane region" description="Helical" evidence="8">
    <location>
        <begin position="432"/>
        <end position="452"/>
    </location>
</feature>
<keyword evidence="6 8" id="KW-1133">Transmembrane helix</keyword>
<dbReference type="AlphaFoldDB" id="A0A7C9N6S7"/>
<keyword evidence="2" id="KW-1003">Cell membrane</keyword>
<feature type="transmembrane region" description="Helical" evidence="8">
    <location>
        <begin position="148"/>
        <end position="166"/>
    </location>
</feature>
<accession>A0A7C9N6S7</accession>
<keyword evidence="3" id="KW-0328">Glycosyltransferase</keyword>
<evidence type="ECO:0000256" key="6">
    <source>
        <dbReference type="ARBA" id="ARBA00022989"/>
    </source>
</evidence>
<evidence type="ECO:0000256" key="4">
    <source>
        <dbReference type="ARBA" id="ARBA00022679"/>
    </source>
</evidence>
<dbReference type="PANTHER" id="PTHR33908">
    <property type="entry name" value="MANNOSYLTRANSFERASE YKCB-RELATED"/>
    <property type="match status" value="1"/>
</dbReference>
<dbReference type="Proteomes" id="UP000479526">
    <property type="component" value="Unassembled WGS sequence"/>
</dbReference>
<feature type="transmembrane region" description="Helical" evidence="8">
    <location>
        <begin position="209"/>
        <end position="227"/>
    </location>
</feature>
<feature type="transmembrane region" description="Helical" evidence="8">
    <location>
        <begin position="406"/>
        <end position="425"/>
    </location>
</feature>
<dbReference type="InterPro" id="IPR050297">
    <property type="entry name" value="LipidA_mod_glycosyltrf_83"/>
</dbReference>
<feature type="transmembrane region" description="Helical" evidence="8">
    <location>
        <begin position="458"/>
        <end position="476"/>
    </location>
</feature>
<dbReference type="GO" id="GO:0009103">
    <property type="term" value="P:lipopolysaccharide biosynthetic process"/>
    <property type="evidence" value="ECO:0007669"/>
    <property type="project" value="UniProtKB-ARBA"/>
</dbReference>
<dbReference type="RefSeq" id="WP_161483598.1">
    <property type="nucleotide sequence ID" value="NZ_WXEW01000011.1"/>
</dbReference>
<keyword evidence="10" id="KW-1185">Reference proteome</keyword>
<evidence type="ECO:0000313" key="9">
    <source>
        <dbReference type="EMBL" id="NAS26614.1"/>
    </source>
</evidence>
<dbReference type="EMBL" id="WXEW01000011">
    <property type="protein sequence ID" value="NAS26614.1"/>
    <property type="molecule type" value="Genomic_DNA"/>
</dbReference>
<organism evidence="9 10">
    <name type="scientific">Herbidospora solisilvae</name>
    <dbReference type="NCBI Taxonomy" id="2696284"/>
    <lineage>
        <taxon>Bacteria</taxon>
        <taxon>Bacillati</taxon>
        <taxon>Actinomycetota</taxon>
        <taxon>Actinomycetes</taxon>
        <taxon>Streptosporangiales</taxon>
        <taxon>Streptosporangiaceae</taxon>
        <taxon>Herbidospora</taxon>
    </lineage>
</organism>
<evidence type="ECO:0000256" key="2">
    <source>
        <dbReference type="ARBA" id="ARBA00022475"/>
    </source>
</evidence>
<proteinExistence type="predicted"/>
<dbReference type="PANTHER" id="PTHR33908:SF11">
    <property type="entry name" value="MEMBRANE PROTEIN"/>
    <property type="match status" value="1"/>
</dbReference>
<keyword evidence="7 8" id="KW-0472">Membrane</keyword>
<protein>
    <recommendedName>
        <fullName evidence="11">Glycosyltransferase RgtA/B/C/D-like domain-containing protein</fullName>
    </recommendedName>
</protein>
<comment type="caution">
    <text evidence="9">The sequence shown here is derived from an EMBL/GenBank/DDBJ whole genome shotgun (WGS) entry which is preliminary data.</text>
</comment>
<evidence type="ECO:0000256" key="1">
    <source>
        <dbReference type="ARBA" id="ARBA00004651"/>
    </source>
</evidence>
<sequence>MVAVAEPAVTGAPQVTWKERLVVTLRNHRWFAAALAVGALLRLVTMLGFGPAMWFNDSYDYVSVALHPRPHPIRPDGYAFWLLLLRPFHSFSLVVLTQHLMGLATAGLIYALLVKRFAMAGWAATLATVPVLFDAYQIQLEQLIMSDAMFTLLVTGVIVLVLWHRSMTWKVGAAVGGLLALTALTRSIGLPILALVVAFMLIKRVGWKPIAAMLVACVIPVIGYMGWFKAVNGPFAMTQSDGVILYMRTALFADCDKMGLDPRDDLDLALLCINTPVAEREKSAQAYLWWDNENQLHVFGAGRKFDAETNQIASEFAKRAIMAQPLDYLAAIAKDFFRAFQWGRPVFPDNKTFGLYEFSNNTTTKLPQWSSYRGTTNGDATRYENGEAATVKVAPFSTFMMSYQSVVRLPGTVLGLLLLAGLVGVVQRWRTLGGPVLLPFLGAAGLVLAPAATAEFDYRYLLPAVPLACLAAAIALRQVRFGRRRTGEPLAAEPVVS</sequence>
<reference evidence="9 10" key="1">
    <citation type="submission" date="2020-01" db="EMBL/GenBank/DDBJ databases">
        <title>Herbidospora sp. NEAU-GS84 nov., a novel actinomycete isolated from soil.</title>
        <authorList>
            <person name="Han L."/>
        </authorList>
    </citation>
    <scope>NUCLEOTIDE SEQUENCE [LARGE SCALE GENOMIC DNA]</scope>
    <source>
        <strain evidence="9 10">NEAU-GS84</strain>
    </source>
</reference>
<name>A0A7C9N6S7_9ACTN</name>
<feature type="transmembrane region" description="Helical" evidence="8">
    <location>
        <begin position="30"/>
        <end position="49"/>
    </location>
</feature>
<keyword evidence="5 8" id="KW-0812">Transmembrane</keyword>
<evidence type="ECO:0008006" key="11">
    <source>
        <dbReference type="Google" id="ProtNLM"/>
    </source>
</evidence>
<evidence type="ECO:0000256" key="5">
    <source>
        <dbReference type="ARBA" id="ARBA00022692"/>
    </source>
</evidence>
<evidence type="ECO:0000256" key="3">
    <source>
        <dbReference type="ARBA" id="ARBA00022676"/>
    </source>
</evidence>
<evidence type="ECO:0000256" key="7">
    <source>
        <dbReference type="ARBA" id="ARBA00023136"/>
    </source>
</evidence>
<dbReference type="GO" id="GO:0016763">
    <property type="term" value="F:pentosyltransferase activity"/>
    <property type="evidence" value="ECO:0007669"/>
    <property type="project" value="TreeGrafter"/>
</dbReference>
<feature type="transmembrane region" description="Helical" evidence="8">
    <location>
        <begin position="178"/>
        <end position="202"/>
    </location>
</feature>
<gene>
    <name evidence="9" type="ORF">GT755_33680</name>
</gene>
<comment type="subcellular location">
    <subcellularLocation>
        <location evidence="1">Cell membrane</location>
        <topology evidence="1">Multi-pass membrane protein</topology>
    </subcellularLocation>
</comment>
<keyword evidence="4" id="KW-0808">Transferase</keyword>